<evidence type="ECO:0000256" key="2">
    <source>
        <dbReference type="ARBA" id="ARBA00009747"/>
    </source>
</evidence>
<name>A0A9P6B238_9AGAM</name>
<keyword evidence="11" id="KW-1185">Reference proteome</keyword>
<organism evidence="10 11">
    <name type="scientific">Hydnum rufescens UP504</name>
    <dbReference type="NCBI Taxonomy" id="1448309"/>
    <lineage>
        <taxon>Eukaryota</taxon>
        <taxon>Fungi</taxon>
        <taxon>Dikarya</taxon>
        <taxon>Basidiomycota</taxon>
        <taxon>Agaricomycotina</taxon>
        <taxon>Agaricomycetes</taxon>
        <taxon>Cantharellales</taxon>
        <taxon>Hydnaceae</taxon>
        <taxon>Hydnum</taxon>
    </lineage>
</organism>
<dbReference type="GO" id="GO:0005524">
    <property type="term" value="F:ATP binding"/>
    <property type="evidence" value="ECO:0007669"/>
    <property type="project" value="UniProtKB-KW"/>
</dbReference>
<evidence type="ECO:0000256" key="5">
    <source>
        <dbReference type="ARBA" id="ARBA00022723"/>
    </source>
</evidence>
<evidence type="ECO:0000256" key="8">
    <source>
        <dbReference type="ARBA" id="ARBA00022842"/>
    </source>
</evidence>
<evidence type="ECO:0000256" key="1">
    <source>
        <dbReference type="ARBA" id="ARBA00001946"/>
    </source>
</evidence>
<keyword evidence="7" id="KW-0067">ATP-binding</keyword>
<gene>
    <name evidence="10" type="ORF">BS47DRAFT_1372171</name>
</gene>
<keyword evidence="3" id="KW-0808">Transferase</keyword>
<dbReference type="GO" id="GO:0005739">
    <property type="term" value="C:mitochondrion"/>
    <property type="evidence" value="ECO:0007669"/>
    <property type="project" value="TreeGrafter"/>
</dbReference>
<evidence type="ECO:0000256" key="6">
    <source>
        <dbReference type="ARBA" id="ARBA00022741"/>
    </source>
</evidence>
<evidence type="ECO:0000313" key="10">
    <source>
        <dbReference type="EMBL" id="KAF9514921.1"/>
    </source>
</evidence>
<evidence type="ECO:0000256" key="3">
    <source>
        <dbReference type="ARBA" id="ARBA00022679"/>
    </source>
</evidence>
<reference evidence="10" key="1">
    <citation type="journal article" date="2020" name="Nat. Commun.">
        <title>Large-scale genome sequencing of mycorrhizal fungi provides insights into the early evolution of symbiotic traits.</title>
        <authorList>
            <person name="Miyauchi S."/>
            <person name="Kiss E."/>
            <person name="Kuo A."/>
            <person name="Drula E."/>
            <person name="Kohler A."/>
            <person name="Sanchez-Garcia M."/>
            <person name="Morin E."/>
            <person name="Andreopoulos B."/>
            <person name="Barry K.W."/>
            <person name="Bonito G."/>
            <person name="Buee M."/>
            <person name="Carver A."/>
            <person name="Chen C."/>
            <person name="Cichocki N."/>
            <person name="Clum A."/>
            <person name="Culley D."/>
            <person name="Crous P.W."/>
            <person name="Fauchery L."/>
            <person name="Girlanda M."/>
            <person name="Hayes R.D."/>
            <person name="Keri Z."/>
            <person name="LaButti K."/>
            <person name="Lipzen A."/>
            <person name="Lombard V."/>
            <person name="Magnuson J."/>
            <person name="Maillard F."/>
            <person name="Murat C."/>
            <person name="Nolan M."/>
            <person name="Ohm R.A."/>
            <person name="Pangilinan J."/>
            <person name="Pereira M.F."/>
            <person name="Perotto S."/>
            <person name="Peter M."/>
            <person name="Pfister S."/>
            <person name="Riley R."/>
            <person name="Sitrit Y."/>
            <person name="Stielow J.B."/>
            <person name="Szollosi G."/>
            <person name="Zifcakova L."/>
            <person name="Stursova M."/>
            <person name="Spatafora J.W."/>
            <person name="Tedersoo L."/>
            <person name="Vaario L.M."/>
            <person name="Yamada A."/>
            <person name="Yan M."/>
            <person name="Wang P."/>
            <person name="Xu J."/>
            <person name="Bruns T."/>
            <person name="Baldrian P."/>
            <person name="Vilgalys R."/>
            <person name="Dunand C."/>
            <person name="Henrissat B."/>
            <person name="Grigoriev I.V."/>
            <person name="Hibbett D."/>
            <person name="Nagy L.G."/>
            <person name="Martin F.M."/>
        </authorList>
    </citation>
    <scope>NUCLEOTIDE SEQUENCE</scope>
    <source>
        <strain evidence="10">UP504</strain>
    </source>
</reference>
<comment type="cofactor">
    <cofactor evidence="1">
        <name>Mg(2+)</name>
        <dbReference type="ChEBI" id="CHEBI:18420"/>
    </cofactor>
</comment>
<dbReference type="Pfam" id="PF02696">
    <property type="entry name" value="SelO"/>
    <property type="match status" value="1"/>
</dbReference>
<evidence type="ECO:0000256" key="7">
    <source>
        <dbReference type="ARBA" id="ARBA00022840"/>
    </source>
</evidence>
<dbReference type="GO" id="GO:0046872">
    <property type="term" value="F:metal ion binding"/>
    <property type="evidence" value="ECO:0007669"/>
    <property type="project" value="UniProtKB-KW"/>
</dbReference>
<dbReference type="PANTHER" id="PTHR32057">
    <property type="entry name" value="PROTEIN ADENYLYLTRANSFERASE SELO, MITOCHONDRIAL"/>
    <property type="match status" value="1"/>
</dbReference>
<dbReference type="OrthoDB" id="10254721at2759"/>
<dbReference type="AlphaFoldDB" id="A0A9P6B238"/>
<sequence length="721" mass="80741">MLSPRYPIASLPLPPPSKFLTTALTGDPAHPSVAEFQSRTLNAQPSLQRRARVLAQSAHFSYTTPLPLPFPYRIPQTEASGDPGASARAIEEWLKKFEPLVERPLAPLRSDALLRSTSIVRKFSSDDNEHVRERHLLSLSFSCLNDCLPALDVGDALDVLGTASLTASGDSIKVLEDSPTGEAAREELVDVLSGHSALMSQFPSSEGYNPTAPTYAPWSLRYSGHQFGTWAGQLGDGRAISILETPHPGDPELIYEIQLKGAGRTPFSRNADGLAAMRSSIREFLGAEALNALGIPTSRSFKSRRIGTAAIVARVSPTFLRIGSFESLNPPESSIIYLFSASAQQRQEQDWEAMRILGEWVTRHVLKIQDQPDAPWGLRLVMEVARRNAIMVAGWQAYGFMHGVMNTDNVSIAGLTLDYGPYAFMDVYDYGQICNHIDDEGRYAFKFQPTVMIWAVRALLRSLGPLIGAEEQYGHAVKPNWAVNADVEQMSIWREGGEKHGDAIDKELMRVFENHYWDLCERHALVQRLGLKKEKPEDKSLIQGLLNVLQGHDVDFHRTFRHLSYFHPTTLSSQEIKEAANTASGTTSDFIARLNESVAPSRQSAASRDWQSWLAEYATRIEEEKSFWNESSPDWLQAREESMKAVNPRFILRQRVLDEVIKICENEPLGRGRSVLNKVLEMCTHPYRPWGGEGRSWEELTVEEREERRFCGLGDKAMFGF</sequence>
<proteinExistence type="inferred from homology"/>
<dbReference type="GO" id="GO:0070733">
    <property type="term" value="F:AMPylase activity"/>
    <property type="evidence" value="ECO:0007669"/>
    <property type="project" value="TreeGrafter"/>
</dbReference>
<keyword evidence="6" id="KW-0547">Nucleotide-binding</keyword>
<keyword evidence="5" id="KW-0479">Metal-binding</keyword>
<dbReference type="PANTHER" id="PTHR32057:SF14">
    <property type="entry name" value="PROTEIN ADENYLYLTRANSFERASE SELO, MITOCHONDRIAL"/>
    <property type="match status" value="1"/>
</dbReference>
<dbReference type="Proteomes" id="UP000886523">
    <property type="component" value="Unassembled WGS sequence"/>
</dbReference>
<dbReference type="InterPro" id="IPR003846">
    <property type="entry name" value="SelO"/>
</dbReference>
<dbReference type="EMBL" id="MU128955">
    <property type="protein sequence ID" value="KAF9514921.1"/>
    <property type="molecule type" value="Genomic_DNA"/>
</dbReference>
<evidence type="ECO:0000313" key="11">
    <source>
        <dbReference type="Proteomes" id="UP000886523"/>
    </source>
</evidence>
<keyword evidence="4" id="KW-0548">Nucleotidyltransferase</keyword>
<comment type="similarity">
    <text evidence="2">Belongs to the SELO family.</text>
</comment>
<protein>
    <recommendedName>
        <fullName evidence="9">Selenoprotein O</fullName>
    </recommendedName>
</protein>
<comment type="caution">
    <text evidence="10">The sequence shown here is derived from an EMBL/GenBank/DDBJ whole genome shotgun (WGS) entry which is preliminary data.</text>
</comment>
<accession>A0A9P6B238</accession>
<keyword evidence="8" id="KW-0460">Magnesium</keyword>
<evidence type="ECO:0000256" key="4">
    <source>
        <dbReference type="ARBA" id="ARBA00022695"/>
    </source>
</evidence>
<evidence type="ECO:0000256" key="9">
    <source>
        <dbReference type="ARBA" id="ARBA00031547"/>
    </source>
</evidence>